<dbReference type="Pfam" id="PF04344">
    <property type="entry name" value="CheZ"/>
    <property type="match status" value="1"/>
</dbReference>
<dbReference type="RefSeq" id="WP_054760149.1">
    <property type="nucleotide sequence ID" value="NZ_AP019777.1"/>
</dbReference>
<dbReference type="AlphaFoldDB" id="A0A291IFA0"/>
<evidence type="ECO:0000256" key="8">
    <source>
        <dbReference type="ARBA" id="ARBA00022912"/>
    </source>
</evidence>
<evidence type="ECO:0000256" key="5">
    <source>
        <dbReference type="ARBA" id="ARBA00022500"/>
    </source>
</evidence>
<organism evidence="11 12">
    <name type="scientific">Methylomonas koyamae</name>
    <dbReference type="NCBI Taxonomy" id="702114"/>
    <lineage>
        <taxon>Bacteria</taxon>
        <taxon>Pseudomonadati</taxon>
        <taxon>Pseudomonadota</taxon>
        <taxon>Gammaproteobacteria</taxon>
        <taxon>Methylococcales</taxon>
        <taxon>Methylococcaceae</taxon>
        <taxon>Methylomonas</taxon>
    </lineage>
</organism>
<evidence type="ECO:0000256" key="4">
    <source>
        <dbReference type="ARBA" id="ARBA00022490"/>
    </source>
</evidence>
<evidence type="ECO:0000256" key="10">
    <source>
        <dbReference type="PIRNR" id="PIRNR002884"/>
    </source>
</evidence>
<comment type="subcellular location">
    <subcellularLocation>
        <location evidence="1 10">Cytoplasm</location>
    </subcellularLocation>
</comment>
<comment type="subunit">
    <text evidence="10">Homodimer.</text>
</comment>
<dbReference type="PANTHER" id="PTHR43693:SF1">
    <property type="entry name" value="PROTEIN PHOSPHATASE CHEZ"/>
    <property type="match status" value="1"/>
</dbReference>
<comment type="similarity">
    <text evidence="2 10">Belongs to the CheZ family.</text>
</comment>
<keyword evidence="7 10" id="KW-0378">Hydrolase</keyword>
<evidence type="ECO:0000313" key="11">
    <source>
        <dbReference type="EMBL" id="OAI28039.1"/>
    </source>
</evidence>
<keyword evidence="4 10" id="KW-0963">Cytoplasm</keyword>
<keyword evidence="12" id="KW-1185">Reference proteome</keyword>
<reference evidence="11 12" key="1">
    <citation type="submission" date="2016-03" db="EMBL/GenBank/DDBJ databases">
        <authorList>
            <person name="Heylen K."/>
            <person name="De Vos P."/>
            <person name="Vekeman B."/>
        </authorList>
    </citation>
    <scope>NUCLEOTIDE SEQUENCE [LARGE SCALE GENOMIC DNA]</scope>
    <source>
        <strain evidence="11 12">R-49807</strain>
    </source>
</reference>
<dbReference type="GO" id="GO:0005737">
    <property type="term" value="C:cytoplasm"/>
    <property type="evidence" value="ECO:0007669"/>
    <property type="project" value="UniProtKB-SubCell"/>
</dbReference>
<evidence type="ECO:0000256" key="7">
    <source>
        <dbReference type="ARBA" id="ARBA00022801"/>
    </source>
</evidence>
<dbReference type="GO" id="GO:0009288">
    <property type="term" value="C:bacterial-type flagellum"/>
    <property type="evidence" value="ECO:0007669"/>
    <property type="project" value="InterPro"/>
</dbReference>
<dbReference type="GO" id="GO:0006935">
    <property type="term" value="P:chemotaxis"/>
    <property type="evidence" value="ECO:0007669"/>
    <property type="project" value="UniProtKB-KW"/>
</dbReference>
<protein>
    <recommendedName>
        <fullName evidence="3 10">Protein phosphatase CheZ</fullName>
        <ecNumber evidence="10">3.1.3.-</ecNumber>
    </recommendedName>
    <alternativeName>
        <fullName evidence="9 10">Chemotaxis protein CheZ</fullName>
    </alternativeName>
</protein>
<proteinExistence type="inferred from homology"/>
<dbReference type="SUPFAM" id="SSF75708">
    <property type="entry name" value="Chemotaxis phosphatase CheZ"/>
    <property type="match status" value="1"/>
</dbReference>
<dbReference type="GO" id="GO:0050920">
    <property type="term" value="P:regulation of chemotaxis"/>
    <property type="evidence" value="ECO:0007669"/>
    <property type="project" value="InterPro"/>
</dbReference>
<accession>A0A291IFA0</accession>
<dbReference type="Proteomes" id="UP000077734">
    <property type="component" value="Unassembled WGS sequence"/>
</dbReference>
<dbReference type="InterPro" id="IPR007439">
    <property type="entry name" value="Chemotax_Pase_CheZ"/>
</dbReference>
<evidence type="ECO:0000256" key="3">
    <source>
        <dbReference type="ARBA" id="ARBA00018484"/>
    </source>
</evidence>
<dbReference type="PIRSF" id="PIRSF002884">
    <property type="entry name" value="CheZ"/>
    <property type="match status" value="1"/>
</dbReference>
<dbReference type="PANTHER" id="PTHR43693">
    <property type="entry name" value="PROTEIN PHOSPHATASE CHEZ"/>
    <property type="match status" value="1"/>
</dbReference>
<dbReference type="EMBL" id="LUUL01000060">
    <property type="protein sequence ID" value="OAI28039.1"/>
    <property type="molecule type" value="Genomic_DNA"/>
</dbReference>
<dbReference type="KEGG" id="mko:MKLM6_0555"/>
<gene>
    <name evidence="11" type="ORF">A1356_07695</name>
</gene>
<evidence type="ECO:0000256" key="9">
    <source>
        <dbReference type="ARBA" id="ARBA00029599"/>
    </source>
</evidence>
<dbReference type="EC" id="3.1.3.-" evidence="10"/>
<sequence>MNNDLLSLARELVTALEKGDEAVADEILDQVAGVRETQLFKEVGRLTRQLHDTMVSFSVDSKITAMAEHEIPDAKERLHYVIAMTEQAANQTLTAVEDLLPVSDELSAQVNQLAGQWNRFLDREMPFDEFKAMSADLSQYFNQSRQAMDKIQAGLNDILMAQGFQDITGQIIRRVIDLVQDLETSMVNLIKISSRKVGPSTQTADAHHELPGPVVPGVDDREGDVATSQVDVDDLLSSLGF</sequence>
<dbReference type="GO" id="GO:0097588">
    <property type="term" value="P:archaeal or bacterial-type flagellum-dependent cell motility"/>
    <property type="evidence" value="ECO:0007669"/>
    <property type="project" value="UniProtKB-KW"/>
</dbReference>
<dbReference type="InterPro" id="IPR050992">
    <property type="entry name" value="CheZ_family_phosphatases"/>
</dbReference>
<comment type="function">
    <text evidence="10">Plays an important role in bacterial chemotaxis signal transduction pathway by accelerating the dephosphorylation of phosphorylated CheY (CheY-P).</text>
</comment>
<keyword evidence="5 10" id="KW-0145">Chemotaxis</keyword>
<evidence type="ECO:0000313" key="12">
    <source>
        <dbReference type="Proteomes" id="UP000077734"/>
    </source>
</evidence>
<dbReference type="Gene3D" id="1.10.287.500">
    <property type="entry name" value="Helix hairpin bin"/>
    <property type="match status" value="1"/>
</dbReference>
<evidence type="ECO:0000256" key="1">
    <source>
        <dbReference type="ARBA" id="ARBA00004496"/>
    </source>
</evidence>
<dbReference type="GO" id="GO:0004721">
    <property type="term" value="F:phosphoprotein phosphatase activity"/>
    <property type="evidence" value="ECO:0007669"/>
    <property type="project" value="UniProtKB-KW"/>
</dbReference>
<comment type="caution">
    <text evidence="11">The sequence shown here is derived from an EMBL/GenBank/DDBJ whole genome shotgun (WGS) entry which is preliminary data.</text>
</comment>
<name>A0A291IFA0_9GAMM</name>
<keyword evidence="6 10" id="KW-0283">Flagellar rotation</keyword>
<evidence type="ECO:0000256" key="2">
    <source>
        <dbReference type="ARBA" id="ARBA00005908"/>
    </source>
</evidence>
<keyword evidence="8 10" id="KW-0904">Protein phosphatase</keyword>
<evidence type="ECO:0000256" key="6">
    <source>
        <dbReference type="ARBA" id="ARBA00022779"/>
    </source>
</evidence>